<gene>
    <name evidence="1" type="ORF">PGIGA_G00025560</name>
</gene>
<comment type="caution">
    <text evidence="1">The sequence shown here is derived from an EMBL/GenBank/DDBJ whole genome shotgun (WGS) entry which is preliminary data.</text>
</comment>
<name>A0ACC5WWB3_PANGG</name>
<evidence type="ECO:0000313" key="2">
    <source>
        <dbReference type="Proteomes" id="UP000829447"/>
    </source>
</evidence>
<accession>A0ACC5WWB3</accession>
<dbReference type="EMBL" id="CM040464">
    <property type="protein sequence ID" value="MCI4383357.1"/>
    <property type="molecule type" value="Genomic_DNA"/>
</dbReference>
<sequence>MVKLAKTSKKQVKEAPPKKKAPPPPKEVEESSEEDSDEDDEEEAPPPKAAAKKNAAPAKAVKNGKTPAKQESEDDDDDESEEEAPPAKVAKAPAAKAAPAKKAAAVAAESDDDDDEDDDDDDESEEEPPKKATPAKSAKATPAKATPVKAKAAPAKKEESDEDDDDDDDESEEEEAPKKAAPAKPAAKAAPAKEESEDDDDESEEEEEEMDTTPAPAKKAAVKKAKEESEEEEDDEDDEEEDDEDDEEEDDEEEEAAPVTPGKRKADVNKDKGTPPAKKAKSDGEVVSLFMGNLNSDKSFEEIKEGIGKFFKKEGLVIQDVRLGGSKKFGYVDFGTEEELQQALGLNGKKFMGQPIKLDRARSKEDSQESKKERDARTLFVKNLPYSITSDELKEIFDQALDIRIPVGHNGTSRGIAYIEFKTEAIAEKMLEETQGSDVQGRSIMVDFTGAKSRQSGKGPASAPANKVLVVNNLAFSATEESLQSVFEKAVAIRIPQNNGRPKGYAFVEFENTDDAKEALDSCNNTDIEGRSIRLEFSQSRGEGGGRGGSGPTKTLFVKGLSEETTDQTLRDAFEGAVAARIATDKDTGSCKGYGFVDFDSEEDCKAAKEAMDDAEIDGNKVTLDYAKPKGEGGRGGGRGGFGGGRGGGRGGFGGRGGGGRGGFRGGRGGGGHRGGGRGGFRGGRGGGAGAKPQGRKIRFDD</sequence>
<proteinExistence type="predicted"/>
<evidence type="ECO:0000313" key="1">
    <source>
        <dbReference type="EMBL" id="MCI4383357.1"/>
    </source>
</evidence>
<keyword evidence="2" id="KW-1185">Reference proteome</keyword>
<dbReference type="Proteomes" id="UP000829447">
    <property type="component" value="Linkage Group LG11"/>
</dbReference>
<reference evidence="1 2" key="1">
    <citation type="journal article" date="2022" name="bioRxiv">
        <title>An ancient truncated duplication of the anti-Mullerian hormone receptor type 2 gene is a potential conserved master sex determinant in the Pangasiidae catfish family.</title>
        <authorList>
            <person name="Wen M."/>
            <person name="Pan Q."/>
            <person name="Jouanno E."/>
            <person name="Montfort J."/>
            <person name="Zahm M."/>
            <person name="Cabau C."/>
            <person name="Klopp C."/>
            <person name="Iampietro C."/>
            <person name="Roques C."/>
            <person name="Bouchez O."/>
            <person name="Castinel A."/>
            <person name="Donnadieu C."/>
            <person name="Parrinello H."/>
            <person name="Poncet C."/>
            <person name="Belmonte E."/>
            <person name="Gautier V."/>
            <person name="Avarre J.-C."/>
            <person name="Dugue R."/>
            <person name="Gustiano R."/>
            <person name="Ha T.T.T."/>
            <person name="Campet M."/>
            <person name="Sriphairoj K."/>
            <person name="Ribolli J."/>
            <person name="de Almeida F.L."/>
            <person name="Desvignes T."/>
            <person name="Postlethwait J.H."/>
            <person name="Bucao C.F."/>
            <person name="Robinson-Rechavi M."/>
            <person name="Bobe J."/>
            <person name="Herpin A."/>
            <person name="Guiguen Y."/>
        </authorList>
    </citation>
    <scope>NUCLEOTIDE SEQUENCE [LARGE SCALE GENOMIC DNA]</scope>
    <source>
        <strain evidence="1">YG-Dec2019</strain>
    </source>
</reference>
<organism evidence="1 2">
    <name type="scientific">Pangasianodon gigas</name>
    <name type="common">Mekong giant catfish</name>
    <name type="synonym">Pangasius gigas</name>
    <dbReference type="NCBI Taxonomy" id="30993"/>
    <lineage>
        <taxon>Eukaryota</taxon>
        <taxon>Metazoa</taxon>
        <taxon>Chordata</taxon>
        <taxon>Craniata</taxon>
        <taxon>Vertebrata</taxon>
        <taxon>Euteleostomi</taxon>
        <taxon>Actinopterygii</taxon>
        <taxon>Neopterygii</taxon>
        <taxon>Teleostei</taxon>
        <taxon>Ostariophysi</taxon>
        <taxon>Siluriformes</taxon>
        <taxon>Pangasiidae</taxon>
        <taxon>Pangasianodon</taxon>
    </lineage>
</organism>
<protein>
    <submittedName>
        <fullName evidence="1">Uncharacterized protein</fullName>
    </submittedName>
</protein>